<accession>L8JSD6</accession>
<dbReference type="Proteomes" id="UP000011135">
    <property type="component" value="Unassembled WGS sequence"/>
</dbReference>
<keyword evidence="2" id="KW-1185">Reference proteome</keyword>
<protein>
    <submittedName>
        <fullName evidence="1">Uncharacterized protein</fullName>
    </submittedName>
</protein>
<proteinExistence type="predicted"/>
<reference evidence="1 2" key="1">
    <citation type="submission" date="2012-12" db="EMBL/GenBank/DDBJ databases">
        <title>Genome assembly of Fulvivirga imtechensis AK7.</title>
        <authorList>
            <person name="Nupur N."/>
            <person name="Khatri I."/>
            <person name="Kumar R."/>
            <person name="Subramanian S."/>
            <person name="Pinnaka A."/>
        </authorList>
    </citation>
    <scope>NUCLEOTIDE SEQUENCE [LARGE SCALE GENOMIC DNA]</scope>
    <source>
        <strain evidence="1 2">AK7</strain>
    </source>
</reference>
<evidence type="ECO:0000313" key="1">
    <source>
        <dbReference type="EMBL" id="ELR70267.1"/>
    </source>
</evidence>
<comment type="caution">
    <text evidence="1">The sequence shown here is derived from an EMBL/GenBank/DDBJ whole genome shotgun (WGS) entry which is preliminary data.</text>
</comment>
<organism evidence="1 2">
    <name type="scientific">Fulvivirga imtechensis AK7</name>
    <dbReference type="NCBI Taxonomy" id="1237149"/>
    <lineage>
        <taxon>Bacteria</taxon>
        <taxon>Pseudomonadati</taxon>
        <taxon>Bacteroidota</taxon>
        <taxon>Cytophagia</taxon>
        <taxon>Cytophagales</taxon>
        <taxon>Fulvivirgaceae</taxon>
        <taxon>Fulvivirga</taxon>
    </lineage>
</organism>
<dbReference type="EMBL" id="AMZN01000055">
    <property type="protein sequence ID" value="ELR70267.1"/>
    <property type="molecule type" value="Genomic_DNA"/>
</dbReference>
<dbReference type="STRING" id="1237149.C900_03952"/>
<dbReference type="AlphaFoldDB" id="L8JSD6"/>
<evidence type="ECO:0000313" key="2">
    <source>
        <dbReference type="Proteomes" id="UP000011135"/>
    </source>
</evidence>
<gene>
    <name evidence="1" type="ORF">C900_03952</name>
</gene>
<dbReference type="RefSeq" id="WP_009581363.1">
    <property type="nucleotide sequence ID" value="NZ_AMZN01000055.1"/>
</dbReference>
<sequence length="41" mass="4772">MNRFCNFASMSDVPMKIETITYEVSKAKPYQPDSDWGKLNE</sequence>
<name>L8JSD6_9BACT</name>